<gene>
    <name evidence="2" type="ORF">RHGRI_025367</name>
</gene>
<accession>A0AAV6ISD5</accession>
<keyword evidence="1" id="KW-1133">Transmembrane helix</keyword>
<keyword evidence="1" id="KW-0472">Membrane</keyword>
<name>A0AAV6ISD5_9ERIC</name>
<sequence length="121" mass="13267">MIVRSNSRNLRMRICEKIEFKESDDVYAFGILLVEVTGENPEEVSNLCEGFDGTSIGGNLCDAIDSSLIGKGFDGEISQFLKVHGTLLCQFQTNRMVLIVQGYCLLMLVLLLPFDAGAATV</sequence>
<dbReference type="EMBL" id="JACTNZ010000009">
    <property type="protein sequence ID" value="KAG5530394.1"/>
    <property type="molecule type" value="Genomic_DNA"/>
</dbReference>
<dbReference type="AlphaFoldDB" id="A0AAV6ISD5"/>
<protein>
    <submittedName>
        <fullName evidence="2">Uncharacterized protein</fullName>
    </submittedName>
</protein>
<keyword evidence="1" id="KW-0812">Transmembrane</keyword>
<feature type="transmembrane region" description="Helical" evidence="1">
    <location>
        <begin position="96"/>
        <end position="114"/>
    </location>
</feature>
<reference evidence="2" key="1">
    <citation type="submission" date="2020-08" db="EMBL/GenBank/DDBJ databases">
        <title>Plant Genome Project.</title>
        <authorList>
            <person name="Zhang R.-G."/>
        </authorList>
    </citation>
    <scope>NUCLEOTIDE SEQUENCE</scope>
    <source>
        <strain evidence="2">WSP0</strain>
        <tissue evidence="2">Leaf</tissue>
    </source>
</reference>
<proteinExistence type="predicted"/>
<comment type="caution">
    <text evidence="2">The sequence shown here is derived from an EMBL/GenBank/DDBJ whole genome shotgun (WGS) entry which is preliminary data.</text>
</comment>
<organism evidence="2 3">
    <name type="scientific">Rhododendron griersonianum</name>
    <dbReference type="NCBI Taxonomy" id="479676"/>
    <lineage>
        <taxon>Eukaryota</taxon>
        <taxon>Viridiplantae</taxon>
        <taxon>Streptophyta</taxon>
        <taxon>Embryophyta</taxon>
        <taxon>Tracheophyta</taxon>
        <taxon>Spermatophyta</taxon>
        <taxon>Magnoliopsida</taxon>
        <taxon>eudicotyledons</taxon>
        <taxon>Gunneridae</taxon>
        <taxon>Pentapetalae</taxon>
        <taxon>asterids</taxon>
        <taxon>Ericales</taxon>
        <taxon>Ericaceae</taxon>
        <taxon>Ericoideae</taxon>
        <taxon>Rhodoreae</taxon>
        <taxon>Rhododendron</taxon>
    </lineage>
</organism>
<evidence type="ECO:0000313" key="2">
    <source>
        <dbReference type="EMBL" id="KAG5530394.1"/>
    </source>
</evidence>
<dbReference type="Proteomes" id="UP000823749">
    <property type="component" value="Chromosome 9"/>
</dbReference>
<evidence type="ECO:0000256" key="1">
    <source>
        <dbReference type="SAM" id="Phobius"/>
    </source>
</evidence>
<keyword evidence="3" id="KW-1185">Reference proteome</keyword>
<evidence type="ECO:0000313" key="3">
    <source>
        <dbReference type="Proteomes" id="UP000823749"/>
    </source>
</evidence>